<dbReference type="Gene3D" id="3.10.180.80">
    <property type="entry name" value="Uncharacterised protein PF07063, DUF1338"/>
    <property type="match status" value="1"/>
</dbReference>
<keyword evidence="3" id="KW-0560">Oxidoreductase</keyword>
<gene>
    <name evidence="8" type="ORF">ACFSFX_13470</name>
</gene>
<dbReference type="Pfam" id="PF07063">
    <property type="entry name" value="HGLS"/>
    <property type="match status" value="1"/>
</dbReference>
<evidence type="ECO:0000256" key="7">
    <source>
        <dbReference type="ARBA" id="ARBA00035045"/>
    </source>
</evidence>
<name>A0ABW4QA55_9MICC</name>
<evidence type="ECO:0000256" key="4">
    <source>
        <dbReference type="ARBA" id="ARBA00023004"/>
    </source>
</evidence>
<dbReference type="EMBL" id="JBHUGA010000058">
    <property type="protein sequence ID" value="MFD1847598.1"/>
    <property type="molecule type" value="Genomic_DNA"/>
</dbReference>
<dbReference type="EC" id="1.13.11.93" evidence="6"/>
<dbReference type="RefSeq" id="WP_343882240.1">
    <property type="nucleotide sequence ID" value="NZ_BAAAIJ010000063.1"/>
</dbReference>
<protein>
    <recommendedName>
        <fullName evidence="6">2-oxoadipate dioxygenase/decarboxylase</fullName>
        <ecNumber evidence="6">1.13.11.93</ecNumber>
    </recommendedName>
    <alternativeName>
        <fullName evidence="7">2-hydroxyglutarate synthase</fullName>
    </alternativeName>
</protein>
<dbReference type="PANTHER" id="PTHR39479">
    <property type="match status" value="1"/>
</dbReference>
<evidence type="ECO:0000256" key="6">
    <source>
        <dbReference type="ARBA" id="ARBA00035023"/>
    </source>
</evidence>
<evidence type="ECO:0000313" key="9">
    <source>
        <dbReference type="Proteomes" id="UP001597307"/>
    </source>
</evidence>
<reference evidence="9" key="1">
    <citation type="journal article" date="2019" name="Int. J. Syst. Evol. Microbiol.">
        <title>The Global Catalogue of Microorganisms (GCM) 10K type strain sequencing project: providing services to taxonomists for standard genome sequencing and annotation.</title>
        <authorList>
            <consortium name="The Broad Institute Genomics Platform"/>
            <consortium name="The Broad Institute Genome Sequencing Center for Infectious Disease"/>
            <person name="Wu L."/>
            <person name="Ma J."/>
        </authorList>
    </citation>
    <scope>NUCLEOTIDE SEQUENCE [LARGE SCALE GENOMIC DNA]</scope>
    <source>
        <strain evidence="9">JCM 11496</strain>
    </source>
</reference>
<dbReference type="PANTHER" id="PTHR39479:SF2">
    <property type="entry name" value="2-OXOADIPATE DIOXYGENASE_DECARBOXYLASE"/>
    <property type="match status" value="1"/>
</dbReference>
<evidence type="ECO:0000256" key="3">
    <source>
        <dbReference type="ARBA" id="ARBA00023002"/>
    </source>
</evidence>
<proteinExistence type="inferred from homology"/>
<keyword evidence="9" id="KW-1185">Reference proteome</keyword>
<evidence type="ECO:0000313" key="8">
    <source>
        <dbReference type="EMBL" id="MFD1847598.1"/>
    </source>
</evidence>
<dbReference type="InterPro" id="IPR009770">
    <property type="entry name" value="HGLS"/>
</dbReference>
<organism evidence="8 9">
    <name type="scientific">Arthrobacter flavus</name>
    <dbReference type="NCBI Taxonomy" id="95172"/>
    <lineage>
        <taxon>Bacteria</taxon>
        <taxon>Bacillati</taxon>
        <taxon>Actinomycetota</taxon>
        <taxon>Actinomycetes</taxon>
        <taxon>Micrococcales</taxon>
        <taxon>Micrococcaceae</taxon>
        <taxon>Arthrobacter</taxon>
    </lineage>
</organism>
<evidence type="ECO:0000256" key="2">
    <source>
        <dbReference type="ARBA" id="ARBA00022964"/>
    </source>
</evidence>
<accession>A0ABW4QA55</accession>
<comment type="cofactor">
    <cofactor evidence="1">
        <name>Fe(2+)</name>
        <dbReference type="ChEBI" id="CHEBI:29033"/>
    </cofactor>
</comment>
<evidence type="ECO:0000256" key="1">
    <source>
        <dbReference type="ARBA" id="ARBA00001954"/>
    </source>
</evidence>
<dbReference type="SMART" id="SM01150">
    <property type="entry name" value="DUF1338"/>
    <property type="match status" value="1"/>
</dbReference>
<keyword evidence="2 8" id="KW-0223">Dioxygenase</keyword>
<comment type="similarity">
    <text evidence="5">Belongs to the 2-oxoadipate dioxygenase/decarboxylase family.</text>
</comment>
<keyword evidence="4" id="KW-0408">Iron</keyword>
<evidence type="ECO:0000256" key="5">
    <source>
        <dbReference type="ARBA" id="ARBA00035013"/>
    </source>
</evidence>
<sequence>MTMNPTWRLRARFAQRLSDLYGEEVPAYNTLVKVSQAVNEKTIAENHVDAERFGSISRVTAERHGAIRVGSAMELRQVSRVFAALGMYPTGYYDLRDAKPAPIPVVSTAFRPLDREQLGLLKVWLTPDL</sequence>
<dbReference type="Proteomes" id="UP001597307">
    <property type="component" value="Unassembled WGS sequence"/>
</dbReference>
<comment type="caution">
    <text evidence="8">The sequence shown here is derived from an EMBL/GenBank/DDBJ whole genome shotgun (WGS) entry which is preliminary data.</text>
</comment>
<dbReference type="GO" id="GO:0051213">
    <property type="term" value="F:dioxygenase activity"/>
    <property type="evidence" value="ECO:0007669"/>
    <property type="project" value="UniProtKB-KW"/>
</dbReference>